<comment type="pathway">
    <text evidence="2">Amino-sugar metabolism; 1,6-anhydro-N-acetylmuramate degradation.</text>
</comment>
<dbReference type="Gene3D" id="3.30.420.40">
    <property type="match status" value="2"/>
</dbReference>
<dbReference type="NCBIfam" id="NF007141">
    <property type="entry name" value="PRK09585.1-5"/>
    <property type="match status" value="1"/>
</dbReference>
<dbReference type="InterPro" id="IPR005338">
    <property type="entry name" value="Anhydro_N_Ac-Mur_kinase"/>
</dbReference>
<keyword evidence="2 3" id="KW-0418">Kinase</keyword>
<dbReference type="OrthoDB" id="9763949at2"/>
<dbReference type="GO" id="GO:0006040">
    <property type="term" value="P:amino sugar metabolic process"/>
    <property type="evidence" value="ECO:0007669"/>
    <property type="project" value="InterPro"/>
</dbReference>
<feature type="binding site" evidence="2">
    <location>
        <begin position="15"/>
        <end position="22"/>
    </location>
    <ligand>
        <name>ATP</name>
        <dbReference type="ChEBI" id="CHEBI:30616"/>
    </ligand>
</feature>
<protein>
    <recommendedName>
        <fullName evidence="2">Anhydro-N-acetylmuramic acid kinase</fullName>
        <ecNumber evidence="2">2.7.1.170</ecNumber>
    </recommendedName>
    <alternativeName>
        <fullName evidence="2">AnhMurNAc kinase</fullName>
    </alternativeName>
</protein>
<proteinExistence type="inferred from homology"/>
<dbReference type="RefSeq" id="WP_099510384.1">
    <property type="nucleotide sequence ID" value="NZ_CP016616.1"/>
</dbReference>
<dbReference type="AlphaFoldDB" id="A0A1B2EHA7"/>
<dbReference type="GO" id="GO:0009254">
    <property type="term" value="P:peptidoglycan turnover"/>
    <property type="evidence" value="ECO:0007669"/>
    <property type="project" value="UniProtKB-UniRule"/>
</dbReference>
<evidence type="ECO:0000256" key="1">
    <source>
        <dbReference type="ARBA" id="ARBA00023277"/>
    </source>
</evidence>
<dbReference type="PANTHER" id="PTHR30605">
    <property type="entry name" value="ANHYDRO-N-ACETYLMURAMIC ACID KINASE"/>
    <property type="match status" value="1"/>
</dbReference>
<evidence type="ECO:0000256" key="2">
    <source>
        <dbReference type="HAMAP-Rule" id="MF_01270"/>
    </source>
</evidence>
<dbReference type="EC" id="2.7.1.170" evidence="2"/>
<comment type="function">
    <text evidence="2">Catalyzes the specific phosphorylation of 1,6-anhydro-N-acetylmuramic acid (anhMurNAc) with the simultaneous cleavage of the 1,6-anhydro ring, generating MurNAc-6-P. Is required for the utilization of anhMurNAc either imported from the medium or derived from its own cell wall murein, and thus plays a role in cell wall recycling.</text>
</comment>
<dbReference type="EMBL" id="CP016616">
    <property type="protein sequence ID" value="ANY79373.1"/>
    <property type="molecule type" value="Genomic_DNA"/>
</dbReference>
<comment type="catalytic activity">
    <reaction evidence="2">
        <text>1,6-anhydro-N-acetyl-beta-muramate + ATP + H2O = N-acetyl-D-muramate 6-phosphate + ADP + H(+)</text>
        <dbReference type="Rhea" id="RHEA:24952"/>
        <dbReference type="ChEBI" id="CHEBI:15377"/>
        <dbReference type="ChEBI" id="CHEBI:15378"/>
        <dbReference type="ChEBI" id="CHEBI:30616"/>
        <dbReference type="ChEBI" id="CHEBI:58690"/>
        <dbReference type="ChEBI" id="CHEBI:58722"/>
        <dbReference type="ChEBI" id="CHEBI:456216"/>
        <dbReference type="EC" id="2.7.1.170"/>
    </reaction>
</comment>
<comment type="pathway">
    <text evidence="2">Cell wall biogenesis; peptidoglycan recycling.</text>
</comment>
<name>A0A1B2EHA7_9HYPH</name>
<dbReference type="Pfam" id="PF03702">
    <property type="entry name" value="AnmK"/>
    <property type="match status" value="1"/>
</dbReference>
<sequence length="365" mass="39084">MSQRPIVKAIGAISGTSMDGIDVSIVETDGDTVVKPGSGQTFAYPEPLRKILQTLIAEPARAQSEPLEDLERAVTEAHIGAIRRFMTEAGIAAKDVSLVGFHGQTVYHRPEVRFTRQLGLGEKVAEALGIDTVYRFRHADVASGGEGAPFVPLYHRALASKLPQPVMILNLGGVGNVTYIDGDTVIAFDTGPASALLDDFVLRRRGLSFDENGQLAASGKADARLVAEFMTNPFFDRPAPKSLDRQDFHARAKGAEALSDADGAATLAEFTIQSVIAALRHVPRAPQRWLVTGGGRRNAHFMKRLHEELGVAVDPVEAVGWNGDFLEAQAFGYLAVRSTLGLPLSLPTTTGVPHPMPGGELHRAA</sequence>
<dbReference type="SUPFAM" id="SSF53067">
    <property type="entry name" value="Actin-like ATPase domain"/>
    <property type="match status" value="1"/>
</dbReference>
<dbReference type="HAMAP" id="MF_01270">
    <property type="entry name" value="AnhMurNAc_kinase"/>
    <property type="match status" value="1"/>
</dbReference>
<dbReference type="UniPathway" id="UPA00343"/>
<keyword evidence="2" id="KW-0808">Transferase</keyword>
<dbReference type="KEGG" id="moc:BB934_15060"/>
<dbReference type="PANTHER" id="PTHR30605:SF0">
    <property type="entry name" value="ANHYDRO-N-ACETYLMURAMIC ACID KINASE"/>
    <property type="match status" value="1"/>
</dbReference>
<dbReference type="GO" id="GO:0016301">
    <property type="term" value="F:kinase activity"/>
    <property type="evidence" value="ECO:0007669"/>
    <property type="project" value="UniProtKB-KW"/>
</dbReference>
<evidence type="ECO:0000313" key="3">
    <source>
        <dbReference type="EMBL" id="ANY79373.1"/>
    </source>
</evidence>
<dbReference type="InterPro" id="IPR043129">
    <property type="entry name" value="ATPase_NBD"/>
</dbReference>
<dbReference type="GO" id="GO:0097175">
    <property type="term" value="P:1,6-anhydro-N-acetyl-beta-muramic acid catabolic process"/>
    <property type="evidence" value="ECO:0007669"/>
    <property type="project" value="UniProtKB-UniRule"/>
</dbReference>
<dbReference type="GO" id="GO:0005524">
    <property type="term" value="F:ATP binding"/>
    <property type="evidence" value="ECO:0007669"/>
    <property type="project" value="UniProtKB-UniRule"/>
</dbReference>
<comment type="similarity">
    <text evidence="2">Belongs to the anhydro-N-acetylmuramic acid kinase family.</text>
</comment>
<keyword evidence="2" id="KW-0067">ATP-binding</keyword>
<keyword evidence="2" id="KW-0547">Nucleotide-binding</keyword>
<organism evidence="3">
    <name type="scientific">Microvirga ossetica</name>
    <dbReference type="NCBI Taxonomy" id="1882682"/>
    <lineage>
        <taxon>Bacteria</taxon>
        <taxon>Pseudomonadati</taxon>
        <taxon>Pseudomonadota</taxon>
        <taxon>Alphaproteobacteria</taxon>
        <taxon>Hyphomicrobiales</taxon>
        <taxon>Methylobacteriaceae</taxon>
        <taxon>Microvirga</taxon>
    </lineage>
</organism>
<dbReference type="GO" id="GO:0016773">
    <property type="term" value="F:phosphotransferase activity, alcohol group as acceptor"/>
    <property type="evidence" value="ECO:0007669"/>
    <property type="project" value="UniProtKB-UniRule"/>
</dbReference>
<gene>
    <name evidence="2" type="primary">anmK</name>
    <name evidence="3" type="ORF">BB934_15060</name>
</gene>
<dbReference type="UniPathway" id="UPA00544"/>
<reference evidence="3" key="1">
    <citation type="submission" date="2016-07" db="EMBL/GenBank/DDBJ databases">
        <title>Microvirga ossetica sp. nov. a new species of rhizobia isolated from root nodules of the legume species Vicia alpestris Steven originated from North Ossetia region in the Caucasus.</title>
        <authorList>
            <person name="Safronova V.I."/>
            <person name="Kuznetsova I.G."/>
            <person name="Sazanova A.L."/>
            <person name="Belimov A."/>
            <person name="Andronov E."/>
            <person name="Osledkin Y.S."/>
            <person name="Onishchuk O.P."/>
            <person name="Kurchak O.N."/>
            <person name="Shaposhnikov A.I."/>
            <person name="Willems A."/>
            <person name="Tikhonovich I.A."/>
        </authorList>
    </citation>
    <scope>NUCLEOTIDE SEQUENCE [LARGE SCALE GENOMIC DNA]</scope>
    <source>
        <strain evidence="3">V5/3M</strain>
    </source>
</reference>
<keyword evidence="1 2" id="KW-0119">Carbohydrate metabolism</keyword>
<accession>A0A1B2EHA7</accession>